<gene>
    <name evidence="8" type="ORF">SAMN05421721_101104</name>
</gene>
<dbReference type="PANTHER" id="PTHR43811">
    <property type="entry name" value="FKBP-TYPE PEPTIDYL-PROLYL CIS-TRANS ISOMERASE FKPA"/>
    <property type="match status" value="1"/>
</dbReference>
<evidence type="ECO:0000256" key="3">
    <source>
        <dbReference type="ARBA" id="ARBA00023110"/>
    </source>
</evidence>
<dbReference type="GO" id="GO:0003755">
    <property type="term" value="F:peptidyl-prolyl cis-trans isomerase activity"/>
    <property type="evidence" value="ECO:0007669"/>
    <property type="project" value="UniProtKB-UniRule"/>
</dbReference>
<keyword evidence="3 5" id="KW-0697">Rotamase</keyword>
<evidence type="ECO:0000256" key="1">
    <source>
        <dbReference type="ARBA" id="ARBA00000971"/>
    </source>
</evidence>
<evidence type="ECO:0000256" key="2">
    <source>
        <dbReference type="ARBA" id="ARBA00006577"/>
    </source>
</evidence>
<sequence>MRSRRLRALAGTVLSVGAAGGVSLLLVLLALRSCGMTPGQMQDEILLREMNLEAGEAYRTARADEPGVVTLDNGLQVEMLARGDGPVPGPEDRVRVHYVGRHLDGRVFDSSRERGAPDVIAVKDTIAGWRQALTSMPEGSRARLVVPPHLAYGEGRAGPSIGPAETLLFEVELLEVLDGSGDRE</sequence>
<organism evidence="8 9">
    <name type="scientific">Ectothiorhodospira mobilis</name>
    <dbReference type="NCBI Taxonomy" id="195064"/>
    <lineage>
        <taxon>Bacteria</taxon>
        <taxon>Pseudomonadati</taxon>
        <taxon>Pseudomonadota</taxon>
        <taxon>Gammaproteobacteria</taxon>
        <taxon>Chromatiales</taxon>
        <taxon>Ectothiorhodospiraceae</taxon>
        <taxon>Ectothiorhodospira</taxon>
    </lineage>
</organism>
<dbReference type="Pfam" id="PF00254">
    <property type="entry name" value="FKBP_C"/>
    <property type="match status" value="1"/>
</dbReference>
<evidence type="ECO:0000313" key="8">
    <source>
        <dbReference type="EMBL" id="SFM24585.1"/>
    </source>
</evidence>
<dbReference type="PANTHER" id="PTHR43811:SF23">
    <property type="entry name" value="FKBP-TYPE 22 KDA PEPTIDYL-PROLYL CIS-TRANS ISOMERASE"/>
    <property type="match status" value="1"/>
</dbReference>
<keyword evidence="4 5" id="KW-0413">Isomerase</keyword>
<comment type="catalytic activity">
    <reaction evidence="1 5 6">
        <text>[protein]-peptidylproline (omega=180) = [protein]-peptidylproline (omega=0)</text>
        <dbReference type="Rhea" id="RHEA:16237"/>
        <dbReference type="Rhea" id="RHEA-COMP:10747"/>
        <dbReference type="Rhea" id="RHEA-COMP:10748"/>
        <dbReference type="ChEBI" id="CHEBI:83833"/>
        <dbReference type="ChEBI" id="CHEBI:83834"/>
        <dbReference type="EC" id="5.2.1.8"/>
    </reaction>
</comment>
<protein>
    <recommendedName>
        <fullName evidence="6">Peptidyl-prolyl cis-trans isomerase</fullName>
        <ecNumber evidence="6">5.2.1.8</ecNumber>
    </recommendedName>
</protein>
<dbReference type="InterPro" id="IPR001179">
    <property type="entry name" value="PPIase_FKBP_dom"/>
</dbReference>
<name>A0A1I4PAC1_ECTMO</name>
<dbReference type="PROSITE" id="PS50059">
    <property type="entry name" value="FKBP_PPIASE"/>
    <property type="match status" value="1"/>
</dbReference>
<dbReference type="EC" id="5.2.1.8" evidence="6"/>
<dbReference type="InterPro" id="IPR046357">
    <property type="entry name" value="PPIase_dom_sf"/>
</dbReference>
<dbReference type="STRING" id="195064.SAMN05421721_101104"/>
<dbReference type="AlphaFoldDB" id="A0A1I4PAC1"/>
<evidence type="ECO:0000313" key="9">
    <source>
        <dbReference type="Proteomes" id="UP000199556"/>
    </source>
</evidence>
<evidence type="ECO:0000256" key="5">
    <source>
        <dbReference type="PROSITE-ProRule" id="PRU00277"/>
    </source>
</evidence>
<proteinExistence type="inferred from homology"/>
<evidence type="ECO:0000256" key="6">
    <source>
        <dbReference type="RuleBase" id="RU003915"/>
    </source>
</evidence>
<evidence type="ECO:0000259" key="7">
    <source>
        <dbReference type="PROSITE" id="PS50059"/>
    </source>
</evidence>
<keyword evidence="9" id="KW-1185">Reference proteome</keyword>
<dbReference type="RefSeq" id="WP_244887785.1">
    <property type="nucleotide sequence ID" value="NZ_FOUO01000001.1"/>
</dbReference>
<dbReference type="EMBL" id="FOUO01000001">
    <property type="protein sequence ID" value="SFM24585.1"/>
    <property type="molecule type" value="Genomic_DNA"/>
</dbReference>
<feature type="domain" description="PPIase FKBP-type" evidence="7">
    <location>
        <begin position="91"/>
        <end position="177"/>
    </location>
</feature>
<reference evidence="8 9" key="1">
    <citation type="submission" date="2016-10" db="EMBL/GenBank/DDBJ databases">
        <authorList>
            <person name="de Groot N.N."/>
        </authorList>
    </citation>
    <scope>NUCLEOTIDE SEQUENCE [LARGE SCALE GENOMIC DNA]</scope>
    <source>
        <strain evidence="8 9">DSM 4180</strain>
    </source>
</reference>
<dbReference type="Proteomes" id="UP000199556">
    <property type="component" value="Unassembled WGS sequence"/>
</dbReference>
<evidence type="ECO:0000256" key="4">
    <source>
        <dbReference type="ARBA" id="ARBA00023235"/>
    </source>
</evidence>
<accession>A0A1I4PAC1</accession>
<dbReference type="SUPFAM" id="SSF54534">
    <property type="entry name" value="FKBP-like"/>
    <property type="match status" value="1"/>
</dbReference>
<comment type="similarity">
    <text evidence="2 6">Belongs to the FKBP-type PPIase family.</text>
</comment>
<dbReference type="Gene3D" id="3.10.50.40">
    <property type="match status" value="1"/>
</dbReference>